<dbReference type="PROSITE" id="PS51186">
    <property type="entry name" value="GNAT"/>
    <property type="match status" value="1"/>
</dbReference>
<dbReference type="SUPFAM" id="SSF55729">
    <property type="entry name" value="Acyl-CoA N-acyltransferases (Nat)"/>
    <property type="match status" value="1"/>
</dbReference>
<dbReference type="Proteomes" id="UP001519272">
    <property type="component" value="Unassembled WGS sequence"/>
</dbReference>
<dbReference type="EMBL" id="JAGGKG010000004">
    <property type="protein sequence ID" value="MBP1904546.1"/>
    <property type="molecule type" value="Genomic_DNA"/>
</dbReference>
<evidence type="ECO:0000313" key="2">
    <source>
        <dbReference type="EMBL" id="MBP1904546.1"/>
    </source>
</evidence>
<dbReference type="InterPro" id="IPR039143">
    <property type="entry name" value="GNPNAT1-like"/>
</dbReference>
<evidence type="ECO:0000313" key="3">
    <source>
        <dbReference type="Proteomes" id="UP001519272"/>
    </source>
</evidence>
<feature type="domain" description="N-acetyltransferase" evidence="1">
    <location>
        <begin position="1"/>
        <end position="146"/>
    </location>
</feature>
<dbReference type="Pfam" id="PF00583">
    <property type="entry name" value="Acetyltransf_1"/>
    <property type="match status" value="1"/>
</dbReference>
<dbReference type="RefSeq" id="WP_210088227.1">
    <property type="nucleotide sequence ID" value="NZ_JAGGKG010000004.1"/>
</dbReference>
<dbReference type="InterPro" id="IPR016181">
    <property type="entry name" value="Acyl_CoA_acyltransferase"/>
</dbReference>
<protein>
    <submittedName>
        <fullName evidence="2">GNAT superfamily N-acetyltransferase</fullName>
    </submittedName>
</protein>
<dbReference type="InterPro" id="IPR000182">
    <property type="entry name" value="GNAT_dom"/>
</dbReference>
<accession>A0ABS4FPS5</accession>
<gene>
    <name evidence="2" type="ORF">J2Z32_001169</name>
</gene>
<reference evidence="2 3" key="1">
    <citation type="submission" date="2021-03" db="EMBL/GenBank/DDBJ databases">
        <title>Genomic Encyclopedia of Type Strains, Phase IV (KMG-IV): sequencing the most valuable type-strain genomes for metagenomic binning, comparative biology and taxonomic classification.</title>
        <authorList>
            <person name="Goeker M."/>
        </authorList>
    </citation>
    <scope>NUCLEOTIDE SEQUENCE [LARGE SCALE GENOMIC DNA]</scope>
    <source>
        <strain evidence="2 3">DSM 14349</strain>
    </source>
</reference>
<dbReference type="PANTHER" id="PTHR13355:SF11">
    <property type="entry name" value="GLUCOSAMINE 6-PHOSPHATE N-ACETYLTRANSFERASE"/>
    <property type="match status" value="1"/>
</dbReference>
<proteinExistence type="predicted"/>
<sequence>MIIRKAEIIDLLQILQLYAQPDMDNGKILSVEEAKIIFEQMKLYPDYSIYVAELDNKIVGTFALAIMDNLAHMGSKTGLIEDVIVSSELQGKGLGTKMMQYAIEICKEKSCYKVSLSSNIKRESAHEFYKNIGFKIHGYSFLTEIE</sequence>
<organism evidence="2 3">
    <name type="scientific">Paenibacillus turicensis</name>
    <dbReference type="NCBI Taxonomy" id="160487"/>
    <lineage>
        <taxon>Bacteria</taxon>
        <taxon>Bacillati</taxon>
        <taxon>Bacillota</taxon>
        <taxon>Bacilli</taxon>
        <taxon>Bacillales</taxon>
        <taxon>Paenibacillaceae</taxon>
        <taxon>Paenibacillus</taxon>
    </lineage>
</organism>
<evidence type="ECO:0000259" key="1">
    <source>
        <dbReference type="PROSITE" id="PS51186"/>
    </source>
</evidence>
<keyword evidence="3" id="KW-1185">Reference proteome</keyword>
<comment type="caution">
    <text evidence="2">The sequence shown here is derived from an EMBL/GenBank/DDBJ whole genome shotgun (WGS) entry which is preliminary data.</text>
</comment>
<dbReference type="Gene3D" id="3.40.630.30">
    <property type="match status" value="1"/>
</dbReference>
<dbReference type="PANTHER" id="PTHR13355">
    <property type="entry name" value="GLUCOSAMINE 6-PHOSPHATE N-ACETYLTRANSFERASE"/>
    <property type="match status" value="1"/>
</dbReference>
<name>A0ABS4FPS5_9BACL</name>
<dbReference type="CDD" id="cd04301">
    <property type="entry name" value="NAT_SF"/>
    <property type="match status" value="1"/>
</dbReference>